<keyword evidence="3" id="KW-0560">Oxidoreductase</keyword>
<dbReference type="OrthoDB" id="1933717at2759"/>
<evidence type="ECO:0000256" key="4">
    <source>
        <dbReference type="RuleBase" id="RU000363"/>
    </source>
</evidence>
<dbReference type="Pfam" id="PF00106">
    <property type="entry name" value="adh_short"/>
    <property type="match status" value="1"/>
</dbReference>
<dbReference type="FunFam" id="3.40.50.720:FF:000312">
    <property type="entry name" value="(+)-neomenthol dehydrogenase"/>
    <property type="match status" value="1"/>
</dbReference>
<comment type="similarity">
    <text evidence="1 4">Belongs to the short-chain dehydrogenases/reductases (SDR) family.</text>
</comment>
<dbReference type="Proteomes" id="UP000595140">
    <property type="component" value="Unassembled WGS sequence"/>
</dbReference>
<evidence type="ECO:0000256" key="1">
    <source>
        <dbReference type="ARBA" id="ARBA00006484"/>
    </source>
</evidence>
<protein>
    <recommendedName>
        <fullName evidence="7">(+)-neomenthol dehydrogenase</fullName>
    </recommendedName>
</protein>
<keyword evidence="6" id="KW-1185">Reference proteome</keyword>
<sequence length="306" mass="33135">MAQGSFTPTAKRYAVVTGANKGIGFEVCRQLASSGIFVVLTARDEKKGLEALQKLKDCGVSGDLLGFHQLDVVDPHSVANLADFVKTQFGKLDILVNNAGISGIVYTPDNFRRGVELSGDWPDGKEVRWNEMVSQNLDLAEQCLKTNYYGAKGMVEALAPLLQSSDSATIVNVSSGLGLLKNIPNQWAKGLLSDAENLSEERVDEVGKQFLKDFRDGLLEANGWPQYFSTYIVAKACMNAYTRVLAKKHPSLRINAVAPGFCKTDITLNLGSLTAAQGAEYVVRAALLPKDGPSGCLFNMQEMSSF</sequence>
<keyword evidence="2" id="KW-0521">NADP</keyword>
<reference evidence="5 6" key="1">
    <citation type="submission" date="2018-04" db="EMBL/GenBank/DDBJ databases">
        <authorList>
            <person name="Vogel A."/>
        </authorList>
    </citation>
    <scope>NUCLEOTIDE SEQUENCE [LARGE SCALE GENOMIC DNA]</scope>
</reference>
<name>A0A484KEQ8_9ASTE</name>
<organism evidence="5 6">
    <name type="scientific">Cuscuta campestris</name>
    <dbReference type="NCBI Taxonomy" id="132261"/>
    <lineage>
        <taxon>Eukaryota</taxon>
        <taxon>Viridiplantae</taxon>
        <taxon>Streptophyta</taxon>
        <taxon>Embryophyta</taxon>
        <taxon>Tracheophyta</taxon>
        <taxon>Spermatophyta</taxon>
        <taxon>Magnoliopsida</taxon>
        <taxon>eudicotyledons</taxon>
        <taxon>Gunneridae</taxon>
        <taxon>Pentapetalae</taxon>
        <taxon>asterids</taxon>
        <taxon>lamiids</taxon>
        <taxon>Solanales</taxon>
        <taxon>Convolvulaceae</taxon>
        <taxon>Cuscuteae</taxon>
        <taxon>Cuscuta</taxon>
        <taxon>Cuscuta subgen. Grammica</taxon>
        <taxon>Cuscuta sect. Cleistogrammica</taxon>
    </lineage>
</organism>
<dbReference type="EMBL" id="OOIL02000404">
    <property type="protein sequence ID" value="VFQ64401.1"/>
    <property type="molecule type" value="Genomic_DNA"/>
</dbReference>
<dbReference type="PRINTS" id="PR00080">
    <property type="entry name" value="SDRFAMILY"/>
</dbReference>
<gene>
    <name evidence="5" type="ORF">CCAM_LOCUS6177</name>
</gene>
<dbReference type="GO" id="GO:0016491">
    <property type="term" value="F:oxidoreductase activity"/>
    <property type="evidence" value="ECO:0007669"/>
    <property type="project" value="UniProtKB-KW"/>
</dbReference>
<evidence type="ECO:0000256" key="2">
    <source>
        <dbReference type="ARBA" id="ARBA00022857"/>
    </source>
</evidence>
<dbReference type="SUPFAM" id="SSF51735">
    <property type="entry name" value="NAD(P)-binding Rossmann-fold domains"/>
    <property type="match status" value="1"/>
</dbReference>
<evidence type="ECO:0000313" key="5">
    <source>
        <dbReference type="EMBL" id="VFQ64401.1"/>
    </source>
</evidence>
<dbReference type="AlphaFoldDB" id="A0A484KEQ8"/>
<dbReference type="Gene3D" id="3.40.50.720">
    <property type="entry name" value="NAD(P)-binding Rossmann-like Domain"/>
    <property type="match status" value="1"/>
</dbReference>
<dbReference type="PANTHER" id="PTHR43490">
    <property type="entry name" value="(+)-NEOMENTHOL DEHYDROGENASE"/>
    <property type="match status" value="1"/>
</dbReference>
<accession>A0A484KEQ8</accession>
<evidence type="ECO:0000256" key="3">
    <source>
        <dbReference type="ARBA" id="ARBA00023002"/>
    </source>
</evidence>
<dbReference type="GO" id="GO:0016020">
    <property type="term" value="C:membrane"/>
    <property type="evidence" value="ECO:0007669"/>
    <property type="project" value="TreeGrafter"/>
</dbReference>
<dbReference type="PANTHER" id="PTHR43490:SF119">
    <property type="entry name" value="SHORT-CHAIN DEHYDROGENASE_REDUCTASE"/>
    <property type="match status" value="1"/>
</dbReference>
<proteinExistence type="inferred from homology"/>
<dbReference type="InterPro" id="IPR002347">
    <property type="entry name" value="SDR_fam"/>
</dbReference>
<evidence type="ECO:0000313" key="6">
    <source>
        <dbReference type="Proteomes" id="UP000595140"/>
    </source>
</evidence>
<evidence type="ECO:0008006" key="7">
    <source>
        <dbReference type="Google" id="ProtNLM"/>
    </source>
</evidence>
<dbReference type="PRINTS" id="PR00081">
    <property type="entry name" value="GDHRDH"/>
</dbReference>
<dbReference type="InterPro" id="IPR036291">
    <property type="entry name" value="NAD(P)-bd_dom_sf"/>
</dbReference>